<dbReference type="RefSeq" id="WP_105935064.1">
    <property type="nucleotide sequence ID" value="NZ_PVNP01000147.1"/>
</dbReference>
<dbReference type="GO" id="GO:0008933">
    <property type="term" value="F:peptidoglycan lytic transglycosylase activity"/>
    <property type="evidence" value="ECO:0007669"/>
    <property type="project" value="TreeGrafter"/>
</dbReference>
<name>A0A2S9V9C9_9ALTE</name>
<dbReference type="Gene3D" id="3.40.190.10">
    <property type="entry name" value="Periplasmic binding protein-like II"/>
    <property type="match status" value="2"/>
</dbReference>
<evidence type="ECO:0000256" key="1">
    <source>
        <dbReference type="ARBA" id="ARBA00010333"/>
    </source>
</evidence>
<dbReference type="PANTHER" id="PTHR35936:SF32">
    <property type="entry name" value="MEMBRANE-BOUND LYTIC MUREIN TRANSGLYCOSYLASE F"/>
    <property type="match status" value="1"/>
</dbReference>
<feature type="signal peptide" evidence="2">
    <location>
        <begin position="1"/>
        <end position="29"/>
    </location>
</feature>
<evidence type="ECO:0000313" key="4">
    <source>
        <dbReference type="Proteomes" id="UP000238949"/>
    </source>
</evidence>
<dbReference type="GO" id="GO:0009253">
    <property type="term" value="P:peptidoglycan catabolic process"/>
    <property type="evidence" value="ECO:0007669"/>
    <property type="project" value="TreeGrafter"/>
</dbReference>
<comment type="similarity">
    <text evidence="1">Belongs to the bacterial solute-binding protein 3 family.</text>
</comment>
<proteinExistence type="inferred from homology"/>
<dbReference type="GO" id="GO:0009279">
    <property type="term" value="C:cell outer membrane"/>
    <property type="evidence" value="ECO:0007669"/>
    <property type="project" value="TreeGrafter"/>
</dbReference>
<feature type="chain" id="PRO_5015541574" description="Solute-binding protein family 3/N-terminal domain-containing protein" evidence="2">
    <location>
        <begin position="30"/>
        <end position="424"/>
    </location>
</feature>
<dbReference type="EMBL" id="PVNP01000147">
    <property type="protein sequence ID" value="PRO73038.1"/>
    <property type="molecule type" value="Genomic_DNA"/>
</dbReference>
<dbReference type="AlphaFoldDB" id="A0A2S9V9C9"/>
<evidence type="ECO:0000256" key="2">
    <source>
        <dbReference type="SAM" id="SignalP"/>
    </source>
</evidence>
<comment type="caution">
    <text evidence="3">The sequence shown here is derived from an EMBL/GenBank/DDBJ whole genome shotgun (WGS) entry which is preliminary data.</text>
</comment>
<reference evidence="4" key="1">
    <citation type="journal article" date="2020" name="Int. J. Syst. Evol. Microbiol.">
        <title>Alteromonas alba sp. nov., a marine bacterium isolated from the seawater of the West Pacific Ocean.</title>
        <authorList>
            <person name="Sun C."/>
            <person name="Wu Y.-H."/>
            <person name="Xamxidin M."/>
            <person name="Cheng H."/>
            <person name="Xu X.-W."/>
        </authorList>
    </citation>
    <scope>NUCLEOTIDE SEQUENCE [LARGE SCALE GENOMIC DNA]</scope>
    <source>
        <strain evidence="4">190</strain>
    </source>
</reference>
<keyword evidence="4" id="KW-1185">Reference proteome</keyword>
<evidence type="ECO:0008006" key="5">
    <source>
        <dbReference type="Google" id="ProtNLM"/>
    </source>
</evidence>
<sequence length="424" mass="46909">MNPLLHHLSGKVLLVAITLSWLLPASAQAQSTLNTVLEEQVLKVGLINDRHHYHLTGDGPTGFDYGYARGLADYLGVTLQVVPFYSEAKLYQALTNNTVHIAAPRFRPAALRPDLTYGPVLFTATLVEIGPDNDASPCATTEPQQRRVLPYLQDTVTAITGSDWQKSDSADSVTLLTEMLSQAEFCTILPNTWRAALKGYFPSLNEQVLPDVTLSKQWLVRAEDTALLSTLYEFTHLSRTNGSLAVLKDKIHEPQKVLVKPDPRQLVEHINTRYPAIQQAAEGVQSTLDGAYIAAIDYLLNDWQAAQHEQAKENEKPAIRLAQIGRKLDTLQAQLPARIQGTDRTWFILAAYYLGAEHIDDARQLTVQAGANPDLWVDVKQQLPLLQTDYSATRAGFANGAQAVTFVDQVRYVAETLTLLMKGT</sequence>
<evidence type="ECO:0000313" key="3">
    <source>
        <dbReference type="EMBL" id="PRO73038.1"/>
    </source>
</evidence>
<dbReference type="PANTHER" id="PTHR35936">
    <property type="entry name" value="MEMBRANE-BOUND LYTIC MUREIN TRANSGLYCOSYLASE F"/>
    <property type="match status" value="1"/>
</dbReference>
<protein>
    <recommendedName>
        <fullName evidence="5">Solute-binding protein family 3/N-terminal domain-containing protein</fullName>
    </recommendedName>
</protein>
<dbReference type="OrthoDB" id="9815002at2"/>
<dbReference type="Proteomes" id="UP000238949">
    <property type="component" value="Unassembled WGS sequence"/>
</dbReference>
<dbReference type="SUPFAM" id="SSF53850">
    <property type="entry name" value="Periplasmic binding protein-like II"/>
    <property type="match status" value="1"/>
</dbReference>
<accession>A0A2S9V9C9</accession>
<keyword evidence="2" id="KW-0732">Signal</keyword>
<organism evidence="3 4">
    <name type="scientific">Alteromonas alba</name>
    <dbReference type="NCBI Taxonomy" id="2079529"/>
    <lineage>
        <taxon>Bacteria</taxon>
        <taxon>Pseudomonadati</taxon>
        <taxon>Pseudomonadota</taxon>
        <taxon>Gammaproteobacteria</taxon>
        <taxon>Alteromonadales</taxon>
        <taxon>Alteromonadaceae</taxon>
        <taxon>Alteromonas/Salinimonas group</taxon>
        <taxon>Alteromonas</taxon>
    </lineage>
</organism>
<gene>
    <name evidence="3" type="ORF">C6Y40_13640</name>
</gene>